<protein>
    <recommendedName>
        <fullName evidence="3">Spermidine export protein MdtI</fullName>
    </recommendedName>
</protein>
<evidence type="ECO:0000256" key="8">
    <source>
        <dbReference type="ARBA" id="ARBA00023136"/>
    </source>
</evidence>
<evidence type="ECO:0000256" key="3">
    <source>
        <dbReference type="ARBA" id="ARBA00021114"/>
    </source>
</evidence>
<evidence type="ECO:0000256" key="9">
    <source>
        <dbReference type="RuleBase" id="RU003942"/>
    </source>
</evidence>
<evidence type="ECO:0000313" key="11">
    <source>
        <dbReference type="EMBL" id="GAB0173563.1"/>
    </source>
</evidence>
<evidence type="ECO:0000256" key="1">
    <source>
        <dbReference type="ARBA" id="ARBA00004429"/>
    </source>
</evidence>
<keyword evidence="4" id="KW-1003">Cell membrane</keyword>
<dbReference type="InterPro" id="IPR045324">
    <property type="entry name" value="Small_multidrug_res"/>
</dbReference>
<comment type="caution">
    <text evidence="11">The sequence shown here is derived from an EMBL/GenBank/DDBJ whole genome shotgun (WGS) entry which is preliminary data.</text>
</comment>
<evidence type="ECO:0000256" key="2">
    <source>
        <dbReference type="ARBA" id="ARBA00011359"/>
    </source>
</evidence>
<dbReference type="Gene3D" id="1.10.3730.20">
    <property type="match status" value="1"/>
</dbReference>
<keyword evidence="6 9" id="KW-0812">Transmembrane</keyword>
<comment type="subcellular location">
    <subcellularLocation>
        <location evidence="1">Cell inner membrane</location>
        <topology evidence="1">Multi-pass membrane protein</topology>
    </subcellularLocation>
    <subcellularLocation>
        <location evidence="9">Cell membrane</location>
        <topology evidence="9">Multi-pass membrane protein</topology>
    </subcellularLocation>
</comment>
<keyword evidence="7 10" id="KW-1133">Transmembrane helix</keyword>
<feature type="transmembrane region" description="Helical" evidence="10">
    <location>
        <begin position="113"/>
        <end position="130"/>
    </location>
</feature>
<evidence type="ECO:0000256" key="5">
    <source>
        <dbReference type="ARBA" id="ARBA00022519"/>
    </source>
</evidence>
<keyword evidence="8 10" id="KW-0472">Membrane</keyword>
<feature type="transmembrane region" description="Helical" evidence="10">
    <location>
        <begin position="56"/>
        <end position="77"/>
    </location>
</feature>
<proteinExistence type="inferred from homology"/>
<comment type="subunit">
    <text evidence="2">Forms a complex with MdtJ.</text>
</comment>
<dbReference type="EMBL" id="BAAFHN010000045">
    <property type="protein sequence ID" value="GAB0173563.1"/>
    <property type="molecule type" value="Genomic_DNA"/>
</dbReference>
<evidence type="ECO:0000313" key="12">
    <source>
        <dbReference type="Proteomes" id="UP001562457"/>
    </source>
</evidence>
<dbReference type="InterPro" id="IPR000390">
    <property type="entry name" value="Small_drug/metabolite_transptr"/>
</dbReference>
<dbReference type="InterPro" id="IPR037185">
    <property type="entry name" value="EmrE-like"/>
</dbReference>
<name>A0ABQ0D5E2_9HELI</name>
<keyword evidence="5" id="KW-0997">Cell inner membrane</keyword>
<sequence length="132" mass="14593">MWVCVATLLIFCYDYTDTFKINYGNLTMNFVLIILSGVLDIFANLALQKSNGFRKVWWGILALVLVGSAFLLLAVVVDNGMSLPIAYTLWGTIGILGSVTGAYYFFKQKLKPIGYVGIVLVIIAVALLQLKF</sequence>
<evidence type="ECO:0000256" key="7">
    <source>
        <dbReference type="ARBA" id="ARBA00022989"/>
    </source>
</evidence>
<dbReference type="Pfam" id="PF00893">
    <property type="entry name" value="Multi_Drug_Res"/>
    <property type="match status" value="1"/>
</dbReference>
<dbReference type="PANTHER" id="PTHR30561">
    <property type="entry name" value="SMR FAMILY PROTON-DEPENDENT DRUG EFFLUX TRANSPORTER SUGE"/>
    <property type="match status" value="1"/>
</dbReference>
<gene>
    <name evidence="11" type="ORF">NHP164001_15830</name>
</gene>
<organism evidence="11 12">
    <name type="scientific">Helicobacter trogontum</name>
    <dbReference type="NCBI Taxonomy" id="50960"/>
    <lineage>
        <taxon>Bacteria</taxon>
        <taxon>Pseudomonadati</taxon>
        <taxon>Campylobacterota</taxon>
        <taxon>Epsilonproteobacteria</taxon>
        <taxon>Campylobacterales</taxon>
        <taxon>Helicobacteraceae</taxon>
        <taxon>Helicobacter</taxon>
    </lineage>
</organism>
<keyword evidence="12" id="KW-1185">Reference proteome</keyword>
<feature type="transmembrane region" description="Helical" evidence="10">
    <location>
        <begin position="83"/>
        <end position="106"/>
    </location>
</feature>
<dbReference type="PANTHER" id="PTHR30561:SF6">
    <property type="entry name" value="SPERMIDINE EXPORT PROTEIN MDTI"/>
    <property type="match status" value="1"/>
</dbReference>
<evidence type="ECO:0000256" key="10">
    <source>
        <dbReference type="SAM" id="Phobius"/>
    </source>
</evidence>
<feature type="transmembrane region" description="Helical" evidence="10">
    <location>
        <begin position="26"/>
        <end position="47"/>
    </location>
</feature>
<dbReference type="Proteomes" id="UP001562457">
    <property type="component" value="Unassembled WGS sequence"/>
</dbReference>
<evidence type="ECO:0000256" key="4">
    <source>
        <dbReference type="ARBA" id="ARBA00022475"/>
    </source>
</evidence>
<dbReference type="SUPFAM" id="SSF103481">
    <property type="entry name" value="Multidrug resistance efflux transporter EmrE"/>
    <property type="match status" value="1"/>
</dbReference>
<comment type="similarity">
    <text evidence="9">Belongs to the drug/metabolite transporter (DMT) superfamily. Small multidrug resistance (SMR) (TC 2.A.7.1) family.</text>
</comment>
<evidence type="ECO:0000256" key="6">
    <source>
        <dbReference type="ARBA" id="ARBA00022692"/>
    </source>
</evidence>
<accession>A0ABQ0D5E2</accession>
<reference evidence="11 12" key="1">
    <citation type="submission" date="2024-06" db="EMBL/GenBank/DDBJ databases">
        <title>Draft genome sequence of Helicobacter trogontum NHP16-4001.</title>
        <authorList>
            <person name="Rimbara E."/>
            <person name="Suzuki M."/>
        </authorList>
    </citation>
    <scope>NUCLEOTIDE SEQUENCE [LARGE SCALE GENOMIC DNA]</scope>
    <source>
        <strain evidence="11 12">NHP16-4001</strain>
    </source>
</reference>